<name>A0A644VR97_9ZZZZ</name>
<evidence type="ECO:0000256" key="3">
    <source>
        <dbReference type="ARBA" id="ARBA00022741"/>
    </source>
</evidence>
<dbReference type="Gene3D" id="1.10.8.60">
    <property type="match status" value="1"/>
</dbReference>
<protein>
    <submittedName>
        <fullName evidence="9">Chaperone protein ClpB 1</fullName>
    </submittedName>
</protein>
<reference evidence="9" key="1">
    <citation type="submission" date="2019-08" db="EMBL/GenBank/DDBJ databases">
        <authorList>
            <person name="Kucharzyk K."/>
            <person name="Murdoch R.W."/>
            <person name="Higgins S."/>
            <person name="Loffler F."/>
        </authorList>
    </citation>
    <scope>NUCLEOTIDE SEQUENCE</scope>
</reference>
<dbReference type="EMBL" id="VSSQ01000408">
    <property type="protein sequence ID" value="MPL93908.1"/>
    <property type="molecule type" value="Genomic_DNA"/>
</dbReference>
<dbReference type="PANTHER" id="PTHR11638">
    <property type="entry name" value="ATP-DEPENDENT CLP PROTEASE"/>
    <property type="match status" value="1"/>
</dbReference>
<dbReference type="CDD" id="cd00009">
    <property type="entry name" value="AAA"/>
    <property type="match status" value="1"/>
</dbReference>
<evidence type="ECO:0000256" key="4">
    <source>
        <dbReference type="ARBA" id="ARBA00022840"/>
    </source>
</evidence>
<dbReference type="InterPro" id="IPR019489">
    <property type="entry name" value="Clp_ATPase_C"/>
</dbReference>
<keyword evidence="2" id="KW-0677">Repeat</keyword>
<dbReference type="FunFam" id="3.40.50.300:FF:000010">
    <property type="entry name" value="Chaperone clpB 1, putative"/>
    <property type="match status" value="1"/>
</dbReference>
<comment type="similarity">
    <text evidence="1">Belongs to the ClpA/ClpB family.</text>
</comment>
<dbReference type="Pfam" id="PF07724">
    <property type="entry name" value="AAA_2"/>
    <property type="match status" value="1"/>
</dbReference>
<organism evidence="9">
    <name type="scientific">bioreactor metagenome</name>
    <dbReference type="NCBI Taxonomy" id="1076179"/>
    <lineage>
        <taxon>unclassified sequences</taxon>
        <taxon>metagenomes</taxon>
        <taxon>ecological metagenomes</taxon>
    </lineage>
</organism>
<dbReference type="GO" id="GO:0016887">
    <property type="term" value="F:ATP hydrolysis activity"/>
    <property type="evidence" value="ECO:0007669"/>
    <property type="project" value="InterPro"/>
</dbReference>
<feature type="domain" description="Clp ATPase C-terminal" evidence="8">
    <location>
        <begin position="625"/>
        <end position="714"/>
    </location>
</feature>
<sequence length="716" mass="81132">MNTTNNNQNEKALTKYAINLNERAKAGKLDPVIGRDDEIRRVLQILSRRTKNNPILIGEPGTGKTAIAEGLAHRIIRGDVPENLKSKQLFSLDMGALIAGAMYKGEFEERLKSVVNEVIQADGEIILFIDEIHTLVGAGKSDGAMDAANILKPALARGELRAIGATTLNEYQKYFEKDKALERRFQIVMVDEPDVQSTISILRGLKERYENHHKVRIKDDAIIAAVELSNRYITDRFLPDKAIDLMDEAAAKLRLEVDSVPEELDVIERNIKQLEIEREAIKRENDTKKLAQLKEEISKLKAESQVMHEKWSAEKKLIDKIQQAKIEIEQMKFEADKAEREGDYGKVAEIRYGKIKNLENNIADYQAKLANLQGTNALIKEEVDSEDIADVVSRWTGIPVNKMMQSERDKLLHLEDELHLRVIGQEEAIVAVADAVRRSRAGLQDPKRPIGSFIFLGTTGVGKTELAKALAEYLFDDENMMTRIDMSEYQEKFSVTRLIGSPPGYVGYDEGGQLTEAIRRKPYSVVLFDEIEKAHPDVFNVLLQVLDDGRLTDNKGRTVNFKNTIIIMTSNIGSALIRENFEKMNETNHDEVIEKTKNQVFELLKQSIRPEFLNRVDELIMFAPLNEQQITDIVRLQLSGIQKLLSDSQIHLEINEEAIHFIARAGFDPQFGARPVKRAIQKLLLNDLSKAILSGTIRQNDTIYVEPDGDKLRFRN</sequence>
<dbReference type="PRINTS" id="PR00300">
    <property type="entry name" value="CLPPROTEASEA"/>
</dbReference>
<dbReference type="SMART" id="SM01086">
    <property type="entry name" value="ClpB_D2-small"/>
    <property type="match status" value="1"/>
</dbReference>
<dbReference type="SMART" id="SM00382">
    <property type="entry name" value="AAA"/>
    <property type="match status" value="2"/>
</dbReference>
<dbReference type="InterPro" id="IPR041546">
    <property type="entry name" value="ClpA/ClpB_AAA_lid"/>
</dbReference>
<keyword evidence="3" id="KW-0547">Nucleotide-binding</keyword>
<gene>
    <name evidence="9" type="primary">clpB1_6</name>
    <name evidence="9" type="ORF">SDC9_40056</name>
</gene>
<evidence type="ECO:0000259" key="7">
    <source>
        <dbReference type="SMART" id="SM00382"/>
    </source>
</evidence>
<evidence type="ECO:0000256" key="6">
    <source>
        <dbReference type="SAM" id="Coils"/>
    </source>
</evidence>
<dbReference type="Pfam" id="PF10431">
    <property type="entry name" value="ClpB_D2-small"/>
    <property type="match status" value="1"/>
</dbReference>
<keyword evidence="5" id="KW-0143">Chaperone</keyword>
<dbReference type="CDD" id="cd19499">
    <property type="entry name" value="RecA-like_ClpB_Hsp104-like"/>
    <property type="match status" value="1"/>
</dbReference>
<dbReference type="InterPro" id="IPR050130">
    <property type="entry name" value="ClpA_ClpB"/>
</dbReference>
<dbReference type="GO" id="GO:0005524">
    <property type="term" value="F:ATP binding"/>
    <property type="evidence" value="ECO:0007669"/>
    <property type="project" value="UniProtKB-KW"/>
</dbReference>
<dbReference type="FunFam" id="3.40.50.300:FF:000025">
    <property type="entry name" value="ATP-dependent Clp protease subunit"/>
    <property type="match status" value="1"/>
</dbReference>
<dbReference type="Pfam" id="PF17871">
    <property type="entry name" value="AAA_lid_9"/>
    <property type="match status" value="1"/>
</dbReference>
<dbReference type="PROSITE" id="PS00871">
    <property type="entry name" value="CLPAB_2"/>
    <property type="match status" value="1"/>
</dbReference>
<comment type="caution">
    <text evidence="9">The sequence shown here is derived from an EMBL/GenBank/DDBJ whole genome shotgun (WGS) entry which is preliminary data.</text>
</comment>
<dbReference type="InterPro" id="IPR028299">
    <property type="entry name" value="ClpA/B_CS2"/>
</dbReference>
<accession>A0A644VR97</accession>
<evidence type="ECO:0000313" key="9">
    <source>
        <dbReference type="EMBL" id="MPL93908.1"/>
    </source>
</evidence>
<dbReference type="Gene3D" id="3.40.50.300">
    <property type="entry name" value="P-loop containing nucleotide triphosphate hydrolases"/>
    <property type="match status" value="3"/>
</dbReference>
<evidence type="ECO:0000259" key="8">
    <source>
        <dbReference type="SMART" id="SM01086"/>
    </source>
</evidence>
<feature type="coiled-coil region" evidence="6">
    <location>
        <begin position="257"/>
        <end position="382"/>
    </location>
</feature>
<feature type="domain" description="AAA+ ATPase" evidence="7">
    <location>
        <begin position="449"/>
        <end position="591"/>
    </location>
</feature>
<evidence type="ECO:0000256" key="2">
    <source>
        <dbReference type="ARBA" id="ARBA00022737"/>
    </source>
</evidence>
<dbReference type="Pfam" id="PF00004">
    <property type="entry name" value="AAA"/>
    <property type="match status" value="1"/>
</dbReference>
<dbReference type="AlphaFoldDB" id="A0A644VR97"/>
<dbReference type="InterPro" id="IPR001270">
    <property type="entry name" value="ClpA/B"/>
</dbReference>
<dbReference type="InterPro" id="IPR003593">
    <property type="entry name" value="AAA+_ATPase"/>
</dbReference>
<feature type="domain" description="AAA+ ATPase" evidence="7">
    <location>
        <begin position="50"/>
        <end position="194"/>
    </location>
</feature>
<keyword evidence="4" id="KW-0067">ATP-binding</keyword>
<dbReference type="GO" id="GO:0005737">
    <property type="term" value="C:cytoplasm"/>
    <property type="evidence" value="ECO:0007669"/>
    <property type="project" value="TreeGrafter"/>
</dbReference>
<evidence type="ECO:0000256" key="5">
    <source>
        <dbReference type="ARBA" id="ARBA00023186"/>
    </source>
</evidence>
<keyword evidence="6" id="KW-0175">Coiled coil</keyword>
<dbReference type="InterPro" id="IPR003959">
    <property type="entry name" value="ATPase_AAA_core"/>
</dbReference>
<proteinExistence type="inferred from homology"/>
<evidence type="ECO:0000256" key="1">
    <source>
        <dbReference type="ARBA" id="ARBA00008675"/>
    </source>
</evidence>
<dbReference type="InterPro" id="IPR018368">
    <property type="entry name" value="ClpA/B_CS1"/>
</dbReference>
<dbReference type="GO" id="GO:0034605">
    <property type="term" value="P:cellular response to heat"/>
    <property type="evidence" value="ECO:0007669"/>
    <property type="project" value="TreeGrafter"/>
</dbReference>
<dbReference type="InterPro" id="IPR027417">
    <property type="entry name" value="P-loop_NTPase"/>
</dbReference>
<dbReference type="FunFam" id="3.40.50.300:FF:000120">
    <property type="entry name" value="ATP-dependent chaperone ClpB"/>
    <property type="match status" value="1"/>
</dbReference>
<dbReference type="PROSITE" id="PS00870">
    <property type="entry name" value="CLPAB_1"/>
    <property type="match status" value="1"/>
</dbReference>
<dbReference type="SUPFAM" id="SSF52540">
    <property type="entry name" value="P-loop containing nucleoside triphosphate hydrolases"/>
    <property type="match status" value="2"/>
</dbReference>
<dbReference type="PANTHER" id="PTHR11638:SF18">
    <property type="entry name" value="HEAT SHOCK PROTEIN 104"/>
    <property type="match status" value="1"/>
</dbReference>